<sequence length="199" mass="22842">MAGKLDRVYIVDIEATCWKEKRPDGQISEIIQVGIVEFDLPSGSISSQVSHNIRPQYSKVSEFCTELTGITPGELEGEKNFSEFLDMIKEGFPHLKNYTWASYGDYDRKHLKEMSDLHKRPYLFGRTHINIKNLFALKWGLKKEVGMRKALRILNKELVGQHHNALDDALNITEIFRACLQKGVIIEKADGSKIFHCIY</sequence>
<name>X1AZX9_9ZZZZ</name>
<dbReference type="Gene3D" id="3.30.420.10">
    <property type="entry name" value="Ribonuclease H-like superfamily/Ribonuclease H"/>
    <property type="match status" value="1"/>
</dbReference>
<dbReference type="SMART" id="SM00479">
    <property type="entry name" value="EXOIII"/>
    <property type="match status" value="1"/>
</dbReference>
<reference evidence="5" key="1">
    <citation type="journal article" date="2014" name="Front. Microbiol.">
        <title>High frequency of phylogenetically diverse reductive dehalogenase-homologous genes in deep subseafloor sedimentary metagenomes.</title>
        <authorList>
            <person name="Kawai M."/>
            <person name="Futagami T."/>
            <person name="Toyoda A."/>
            <person name="Takaki Y."/>
            <person name="Nishi S."/>
            <person name="Hori S."/>
            <person name="Arai W."/>
            <person name="Tsubouchi T."/>
            <person name="Morono Y."/>
            <person name="Uchiyama I."/>
            <person name="Ito T."/>
            <person name="Fujiyama A."/>
            <person name="Inagaki F."/>
            <person name="Takami H."/>
        </authorList>
    </citation>
    <scope>NUCLEOTIDE SEQUENCE</scope>
    <source>
        <strain evidence="5">Expedition CK06-06</strain>
    </source>
</reference>
<dbReference type="InterPro" id="IPR051274">
    <property type="entry name" value="3-5_Exoribonuclease"/>
</dbReference>
<dbReference type="InterPro" id="IPR012337">
    <property type="entry name" value="RNaseH-like_sf"/>
</dbReference>
<evidence type="ECO:0000259" key="4">
    <source>
        <dbReference type="SMART" id="SM00479"/>
    </source>
</evidence>
<evidence type="ECO:0000256" key="2">
    <source>
        <dbReference type="ARBA" id="ARBA00022801"/>
    </source>
</evidence>
<evidence type="ECO:0000256" key="3">
    <source>
        <dbReference type="ARBA" id="ARBA00022839"/>
    </source>
</evidence>
<dbReference type="PANTHER" id="PTHR23044:SF61">
    <property type="entry name" value="3'-5' EXORIBONUCLEASE 1-RELATED"/>
    <property type="match status" value="1"/>
</dbReference>
<dbReference type="GO" id="GO:0000175">
    <property type="term" value="F:3'-5'-RNA exonuclease activity"/>
    <property type="evidence" value="ECO:0007669"/>
    <property type="project" value="InterPro"/>
</dbReference>
<keyword evidence="2" id="KW-0378">Hydrolase</keyword>
<accession>X1AZX9</accession>
<dbReference type="CDD" id="cd06133">
    <property type="entry name" value="ERI-1_3'hExo_like"/>
    <property type="match status" value="1"/>
</dbReference>
<comment type="caution">
    <text evidence="5">The sequence shown here is derived from an EMBL/GenBank/DDBJ whole genome shotgun (WGS) entry which is preliminary data.</text>
</comment>
<feature type="domain" description="Exonuclease" evidence="4">
    <location>
        <begin position="7"/>
        <end position="185"/>
    </location>
</feature>
<dbReference type="AlphaFoldDB" id="X1AZX9"/>
<organism evidence="5">
    <name type="scientific">marine sediment metagenome</name>
    <dbReference type="NCBI Taxonomy" id="412755"/>
    <lineage>
        <taxon>unclassified sequences</taxon>
        <taxon>metagenomes</taxon>
        <taxon>ecological metagenomes</taxon>
    </lineage>
</organism>
<evidence type="ECO:0000256" key="1">
    <source>
        <dbReference type="ARBA" id="ARBA00022722"/>
    </source>
</evidence>
<protein>
    <recommendedName>
        <fullName evidence="4">Exonuclease domain-containing protein</fullName>
    </recommendedName>
</protein>
<dbReference type="InterPro" id="IPR047201">
    <property type="entry name" value="ERI-1_3'hExo-like"/>
</dbReference>
<dbReference type="Pfam" id="PF00929">
    <property type="entry name" value="RNase_T"/>
    <property type="match status" value="1"/>
</dbReference>
<dbReference type="InterPro" id="IPR036397">
    <property type="entry name" value="RNaseH_sf"/>
</dbReference>
<dbReference type="InterPro" id="IPR013520">
    <property type="entry name" value="Ribonucl_H"/>
</dbReference>
<evidence type="ECO:0000313" key="5">
    <source>
        <dbReference type="EMBL" id="GAG88280.1"/>
    </source>
</evidence>
<dbReference type="PANTHER" id="PTHR23044">
    <property type="entry name" value="3'-5' EXONUCLEASE ERI1-RELATED"/>
    <property type="match status" value="1"/>
</dbReference>
<keyword evidence="1" id="KW-0540">Nuclease</keyword>
<dbReference type="GO" id="GO:0003676">
    <property type="term" value="F:nucleic acid binding"/>
    <property type="evidence" value="ECO:0007669"/>
    <property type="project" value="InterPro"/>
</dbReference>
<dbReference type="SUPFAM" id="SSF53098">
    <property type="entry name" value="Ribonuclease H-like"/>
    <property type="match status" value="1"/>
</dbReference>
<proteinExistence type="predicted"/>
<keyword evidence="3" id="KW-0269">Exonuclease</keyword>
<gene>
    <name evidence="5" type="ORF">S01H4_30499</name>
</gene>
<dbReference type="EMBL" id="BART01015749">
    <property type="protein sequence ID" value="GAG88280.1"/>
    <property type="molecule type" value="Genomic_DNA"/>
</dbReference>